<dbReference type="SUPFAM" id="SSF69118">
    <property type="entry name" value="AhpD-like"/>
    <property type="match status" value="1"/>
</dbReference>
<evidence type="ECO:0000259" key="1">
    <source>
        <dbReference type="Pfam" id="PF02627"/>
    </source>
</evidence>
<comment type="caution">
    <text evidence="2">The sequence shown here is derived from an EMBL/GenBank/DDBJ whole genome shotgun (WGS) entry which is preliminary data.</text>
</comment>
<accession>A0ABR7TUX8</accession>
<evidence type="ECO:0000313" key="3">
    <source>
        <dbReference type="Proteomes" id="UP000659124"/>
    </source>
</evidence>
<protein>
    <submittedName>
        <fullName evidence="2">Carboxymuconolactone decarboxylase family protein</fullName>
    </submittedName>
</protein>
<evidence type="ECO:0000313" key="2">
    <source>
        <dbReference type="EMBL" id="MBC9933194.1"/>
    </source>
</evidence>
<name>A0ABR7TUX8_9BACT</name>
<keyword evidence="3" id="KW-1185">Reference proteome</keyword>
<dbReference type="RefSeq" id="WP_188090316.1">
    <property type="nucleotide sequence ID" value="NZ_JACVFC010000003.1"/>
</dbReference>
<feature type="domain" description="Carboxymuconolactone decarboxylase-like" evidence="1">
    <location>
        <begin position="23"/>
        <end position="94"/>
    </location>
</feature>
<proteinExistence type="predicted"/>
<sequence>MEARISYTDLGKGFTDGLFKSGGYVRQSGLDPKLIELINTRMSQINGCAYCLDMHFKDAVHLGEDPQRLYSLPAWRECPYYTEAERAVLAFAEALNGSHMNDEIFNEVAKHFSKAQIADISLAVAMIGTWNKLNIAFHTVPGGYQVGQHG</sequence>
<dbReference type="InterPro" id="IPR003779">
    <property type="entry name" value="CMD-like"/>
</dbReference>
<dbReference type="NCBIfam" id="TIGR00778">
    <property type="entry name" value="ahpD_dom"/>
    <property type="match status" value="1"/>
</dbReference>
<dbReference type="EMBL" id="JACVFC010000003">
    <property type="protein sequence ID" value="MBC9933194.1"/>
    <property type="molecule type" value="Genomic_DNA"/>
</dbReference>
<dbReference type="Gene3D" id="1.20.1290.10">
    <property type="entry name" value="AhpD-like"/>
    <property type="match status" value="1"/>
</dbReference>
<dbReference type="Proteomes" id="UP000659124">
    <property type="component" value="Unassembled WGS sequence"/>
</dbReference>
<reference evidence="2 3" key="1">
    <citation type="submission" date="2020-09" db="EMBL/GenBank/DDBJ databases">
        <title>Genome sequences of type strains of Chitinophaga qingshengii and Chitinophaga varians.</title>
        <authorList>
            <person name="Kittiwongwattana C."/>
        </authorList>
    </citation>
    <scope>NUCLEOTIDE SEQUENCE [LARGE SCALE GENOMIC DNA]</scope>
    <source>
        <strain evidence="2 3">JCM 30026</strain>
    </source>
</reference>
<dbReference type="PANTHER" id="PTHR34846">
    <property type="entry name" value="4-CARBOXYMUCONOLACTONE DECARBOXYLASE FAMILY PROTEIN (AFU_ORTHOLOGUE AFUA_6G11590)"/>
    <property type="match status" value="1"/>
</dbReference>
<gene>
    <name evidence="2" type="ORF">ICL07_22585</name>
</gene>
<organism evidence="2 3">
    <name type="scientific">Chitinophaga qingshengii</name>
    <dbReference type="NCBI Taxonomy" id="1569794"/>
    <lineage>
        <taxon>Bacteria</taxon>
        <taxon>Pseudomonadati</taxon>
        <taxon>Bacteroidota</taxon>
        <taxon>Chitinophagia</taxon>
        <taxon>Chitinophagales</taxon>
        <taxon>Chitinophagaceae</taxon>
        <taxon>Chitinophaga</taxon>
    </lineage>
</organism>
<dbReference type="InterPro" id="IPR004675">
    <property type="entry name" value="AhpD_core"/>
</dbReference>
<dbReference type="Pfam" id="PF02627">
    <property type="entry name" value="CMD"/>
    <property type="match status" value="1"/>
</dbReference>
<dbReference type="PANTHER" id="PTHR34846:SF10">
    <property type="entry name" value="CYTOPLASMIC PROTEIN"/>
    <property type="match status" value="1"/>
</dbReference>
<dbReference type="InterPro" id="IPR029032">
    <property type="entry name" value="AhpD-like"/>
</dbReference>